<organism evidence="5 6">
    <name type="scientific">Amblyomma americanum</name>
    <name type="common">Lone star tick</name>
    <dbReference type="NCBI Taxonomy" id="6943"/>
    <lineage>
        <taxon>Eukaryota</taxon>
        <taxon>Metazoa</taxon>
        <taxon>Ecdysozoa</taxon>
        <taxon>Arthropoda</taxon>
        <taxon>Chelicerata</taxon>
        <taxon>Arachnida</taxon>
        <taxon>Acari</taxon>
        <taxon>Parasitiformes</taxon>
        <taxon>Ixodida</taxon>
        <taxon>Ixodoidea</taxon>
        <taxon>Ixodidae</taxon>
        <taxon>Amblyomminae</taxon>
        <taxon>Amblyomma</taxon>
    </lineage>
</organism>
<keyword evidence="6" id="KW-1185">Reference proteome</keyword>
<evidence type="ECO:0000256" key="2">
    <source>
        <dbReference type="ARBA" id="ARBA00019325"/>
    </source>
</evidence>
<dbReference type="GO" id="GO:0048813">
    <property type="term" value="P:dendrite morphogenesis"/>
    <property type="evidence" value="ECO:0007669"/>
    <property type="project" value="TreeGrafter"/>
</dbReference>
<dbReference type="GO" id="GO:0051489">
    <property type="term" value="P:regulation of filopodium assembly"/>
    <property type="evidence" value="ECO:0007669"/>
    <property type="project" value="TreeGrafter"/>
</dbReference>
<dbReference type="GO" id="GO:0032433">
    <property type="term" value="C:filopodium tip"/>
    <property type="evidence" value="ECO:0007669"/>
    <property type="project" value="TreeGrafter"/>
</dbReference>
<reference evidence="5 6" key="1">
    <citation type="journal article" date="2023" name="Arcadia Sci">
        <title>De novo assembly of a long-read Amblyomma americanum tick genome.</title>
        <authorList>
            <person name="Chou S."/>
            <person name="Poskanzer K.E."/>
            <person name="Rollins M."/>
            <person name="Thuy-Boun P.S."/>
        </authorList>
    </citation>
    <scope>NUCLEOTIDE SEQUENCE [LARGE SCALE GENOMIC DNA]</scope>
    <source>
        <strain evidence="5">F_SG_1</strain>
        <tissue evidence="5">Salivary glands</tissue>
    </source>
</reference>
<evidence type="ECO:0000256" key="1">
    <source>
        <dbReference type="ARBA" id="ARBA00010764"/>
    </source>
</evidence>
<comment type="similarity">
    <text evidence="1">Belongs to the ABITRAM family.</text>
</comment>
<dbReference type="GO" id="GO:0030425">
    <property type="term" value="C:dendrite"/>
    <property type="evidence" value="ECO:0007669"/>
    <property type="project" value="TreeGrafter"/>
</dbReference>
<dbReference type="SUPFAM" id="SSF51230">
    <property type="entry name" value="Single hybrid motif"/>
    <property type="match status" value="1"/>
</dbReference>
<sequence length="214" mass="24086">MSDLADEREDQQGTPTSLSLRLGNRISKSFPSVTERYYKPRFLLDANGQKGHDQCALFHSNRIVLVTLAPSHPILKENKTVTKVDYQVNEKLNRLNNQVSGKWKKGGQKLQKESALCIVTCSDGQTYTIVSTVPGSLIEVNEHLTTSPERLTEKPWSSGYIAIVLPPLKMDTMLLDTMTSPEDYVKARRDVIPKCYITDEETFVDPQCPIVEES</sequence>
<name>A0AAQ4E6X2_AMBAM</name>
<dbReference type="GO" id="GO:0051015">
    <property type="term" value="F:actin filament binding"/>
    <property type="evidence" value="ECO:0007669"/>
    <property type="project" value="TreeGrafter"/>
</dbReference>
<proteinExistence type="inferred from homology"/>
<accession>A0AAQ4E6X2</accession>
<dbReference type="InterPro" id="IPR033753">
    <property type="entry name" value="GCV_H/Fam206"/>
</dbReference>
<dbReference type="GO" id="GO:0003785">
    <property type="term" value="F:actin monomer binding"/>
    <property type="evidence" value="ECO:0007669"/>
    <property type="project" value="TreeGrafter"/>
</dbReference>
<dbReference type="EMBL" id="JARKHS020021121">
    <property type="protein sequence ID" value="KAK8770456.1"/>
    <property type="molecule type" value="Genomic_DNA"/>
</dbReference>
<feature type="region of interest" description="Disordered" evidence="4">
    <location>
        <begin position="1"/>
        <end position="20"/>
    </location>
</feature>
<dbReference type="Gene3D" id="2.40.50.100">
    <property type="match status" value="1"/>
</dbReference>
<dbReference type="PANTHER" id="PTHR13651">
    <property type="entry name" value="PROTEIN ABITRAM"/>
    <property type="match status" value="1"/>
</dbReference>
<evidence type="ECO:0000256" key="4">
    <source>
        <dbReference type="SAM" id="MobiDB-lite"/>
    </source>
</evidence>
<dbReference type="GO" id="GO:0005634">
    <property type="term" value="C:nucleus"/>
    <property type="evidence" value="ECO:0007669"/>
    <property type="project" value="TreeGrafter"/>
</dbReference>
<protein>
    <recommendedName>
        <fullName evidence="2">Protein Abitram</fullName>
    </recommendedName>
    <alternativeName>
        <fullName evidence="3">Actin-binding transcription modulator</fullName>
    </alternativeName>
</protein>
<dbReference type="InterPro" id="IPR039169">
    <property type="entry name" value="Abitram"/>
</dbReference>
<evidence type="ECO:0000256" key="3">
    <source>
        <dbReference type="ARBA" id="ARBA00030463"/>
    </source>
</evidence>
<dbReference type="GO" id="GO:0030833">
    <property type="term" value="P:regulation of actin filament polymerization"/>
    <property type="evidence" value="ECO:0007669"/>
    <property type="project" value="TreeGrafter"/>
</dbReference>
<evidence type="ECO:0000313" key="5">
    <source>
        <dbReference type="EMBL" id="KAK8770456.1"/>
    </source>
</evidence>
<comment type="caution">
    <text evidence="5">The sequence shown here is derived from an EMBL/GenBank/DDBJ whole genome shotgun (WGS) entry which is preliminary data.</text>
</comment>
<gene>
    <name evidence="5" type="ORF">V5799_013080</name>
</gene>
<dbReference type="AlphaFoldDB" id="A0AAQ4E6X2"/>
<dbReference type="Proteomes" id="UP001321473">
    <property type="component" value="Unassembled WGS sequence"/>
</dbReference>
<dbReference type="Pfam" id="PF01597">
    <property type="entry name" value="GCV_H"/>
    <property type="match status" value="1"/>
</dbReference>
<evidence type="ECO:0000313" key="6">
    <source>
        <dbReference type="Proteomes" id="UP001321473"/>
    </source>
</evidence>
<dbReference type="PANTHER" id="PTHR13651:SF0">
    <property type="entry name" value="PROTEIN ABITRAM"/>
    <property type="match status" value="1"/>
</dbReference>
<dbReference type="GO" id="GO:0030027">
    <property type="term" value="C:lamellipodium"/>
    <property type="evidence" value="ECO:0007669"/>
    <property type="project" value="TreeGrafter"/>
</dbReference>
<dbReference type="InterPro" id="IPR011053">
    <property type="entry name" value="Single_hybrid_motif"/>
</dbReference>